<gene>
    <name evidence="2" type="ORF">Cgig2_002693</name>
</gene>
<accession>A0A9Q1GP40</accession>
<sequence>METEAEFDTPCSSMAVDSILRVGTAGVLWGLCTAPHDAAKLVHMKMWYEPVDGLYECEVTLSCLLCSACTSIAGFAIGGLGLICLDKPSVSWRNDLAYDDVVCVLLEINSAAAGAIAGAVIAASTRSRKHVAVMAALLSVVCAAGDYSRTF</sequence>
<organism evidence="2 3">
    <name type="scientific">Carnegiea gigantea</name>
    <dbReference type="NCBI Taxonomy" id="171969"/>
    <lineage>
        <taxon>Eukaryota</taxon>
        <taxon>Viridiplantae</taxon>
        <taxon>Streptophyta</taxon>
        <taxon>Embryophyta</taxon>
        <taxon>Tracheophyta</taxon>
        <taxon>Spermatophyta</taxon>
        <taxon>Magnoliopsida</taxon>
        <taxon>eudicotyledons</taxon>
        <taxon>Gunneridae</taxon>
        <taxon>Pentapetalae</taxon>
        <taxon>Caryophyllales</taxon>
        <taxon>Cactineae</taxon>
        <taxon>Cactaceae</taxon>
        <taxon>Cactoideae</taxon>
        <taxon>Echinocereeae</taxon>
        <taxon>Carnegiea</taxon>
    </lineage>
</organism>
<keyword evidence="1" id="KW-1133">Transmembrane helix</keyword>
<dbReference type="EMBL" id="JAKOGI010002173">
    <property type="protein sequence ID" value="KAJ8422709.1"/>
    <property type="molecule type" value="Genomic_DNA"/>
</dbReference>
<evidence type="ECO:0000313" key="2">
    <source>
        <dbReference type="EMBL" id="KAJ8422709.1"/>
    </source>
</evidence>
<feature type="transmembrane region" description="Helical" evidence="1">
    <location>
        <begin position="59"/>
        <end position="85"/>
    </location>
</feature>
<dbReference type="AlphaFoldDB" id="A0A9Q1GP40"/>
<evidence type="ECO:0000313" key="3">
    <source>
        <dbReference type="Proteomes" id="UP001153076"/>
    </source>
</evidence>
<comment type="caution">
    <text evidence="2">The sequence shown here is derived from an EMBL/GenBank/DDBJ whole genome shotgun (WGS) entry which is preliminary data.</text>
</comment>
<proteinExistence type="predicted"/>
<dbReference type="Proteomes" id="UP001153076">
    <property type="component" value="Unassembled WGS sequence"/>
</dbReference>
<protein>
    <submittedName>
        <fullName evidence="2">Uncharacterized protein</fullName>
    </submittedName>
</protein>
<keyword evidence="1" id="KW-0812">Transmembrane</keyword>
<reference evidence="2" key="1">
    <citation type="submission" date="2022-04" db="EMBL/GenBank/DDBJ databases">
        <title>Carnegiea gigantea Genome sequencing and assembly v2.</title>
        <authorList>
            <person name="Copetti D."/>
            <person name="Sanderson M.J."/>
            <person name="Burquez A."/>
            <person name="Wojciechowski M.F."/>
        </authorList>
    </citation>
    <scope>NUCLEOTIDE SEQUENCE</scope>
    <source>
        <strain evidence="2">SGP5-SGP5p</strain>
        <tissue evidence="2">Aerial part</tissue>
    </source>
</reference>
<feature type="transmembrane region" description="Helical" evidence="1">
    <location>
        <begin position="97"/>
        <end position="124"/>
    </location>
</feature>
<keyword evidence="1" id="KW-0472">Membrane</keyword>
<evidence type="ECO:0000256" key="1">
    <source>
        <dbReference type="SAM" id="Phobius"/>
    </source>
</evidence>
<dbReference type="OrthoDB" id="1865977at2759"/>
<name>A0A9Q1GP40_9CARY</name>
<keyword evidence="3" id="KW-1185">Reference proteome</keyword>